<dbReference type="InterPro" id="IPR013307">
    <property type="entry name" value="Superantigen_bac"/>
</dbReference>
<dbReference type="Proteomes" id="UP000003455">
    <property type="component" value="Chromosome"/>
</dbReference>
<evidence type="ECO:0000256" key="3">
    <source>
        <dbReference type="ARBA" id="ARBA00022656"/>
    </source>
</evidence>
<evidence type="ECO:0000259" key="7">
    <source>
        <dbReference type="Pfam" id="PF01123"/>
    </source>
</evidence>
<name>A0A0E1X6H5_STAAU</name>
<evidence type="ECO:0000256" key="4">
    <source>
        <dbReference type="ARBA" id="ARBA00022729"/>
    </source>
</evidence>
<dbReference type="EMBL" id="ACJA02000004">
    <property type="protein sequence ID" value="EFH94235.1"/>
    <property type="molecule type" value="Genomic_DNA"/>
</dbReference>
<evidence type="ECO:0000313" key="9">
    <source>
        <dbReference type="EMBL" id="EFH94235.1"/>
    </source>
</evidence>
<proteinExistence type="inferred from homology"/>
<dbReference type="Pfam" id="PF01123">
    <property type="entry name" value="Stap_Strp_toxin"/>
    <property type="match status" value="1"/>
</dbReference>
<dbReference type="InterPro" id="IPR006123">
    <property type="entry name" value="Toxin_b-grasp_Staph/Strep"/>
</dbReference>
<evidence type="ECO:0000256" key="5">
    <source>
        <dbReference type="ARBA" id="ARBA00022861"/>
    </source>
</evidence>
<dbReference type="PRINTS" id="PR00279">
    <property type="entry name" value="BACTRLTOXIN"/>
</dbReference>
<dbReference type="SUPFAM" id="SSF50203">
    <property type="entry name" value="Bacterial enterotoxins"/>
    <property type="match status" value="1"/>
</dbReference>
<dbReference type="GO" id="GO:0090729">
    <property type="term" value="F:toxin activity"/>
    <property type="evidence" value="ECO:0007669"/>
    <property type="project" value="UniProtKB-KW"/>
</dbReference>
<gene>
    <name evidence="9" type="primary">entG</name>
    <name evidence="9" type="ORF">HMPREF0769_11856</name>
</gene>
<keyword evidence="2" id="KW-0766">Superantigen</keyword>
<dbReference type="InterPro" id="IPR006126">
    <property type="entry name" value="Staph/Strept_toxin_CS"/>
</dbReference>
<dbReference type="AlphaFoldDB" id="A0A0E1X6H5"/>
<sequence>MKKLSTVIIILILEIVFHNINYANSQPDPKIDELNKVSDYKSNKGTMGNVMNLYMSPPVEGRGVINSRQFLSHDLIFPIEYKSYNEVKTELENTELANNYKGKKVDIFGVPYFYTCIIPKSEPDINQNFGGCCMYGGLTFNSSENERDKLITVQVTIDNRQSLGFTITTNKNMVTIQELDYKARHWLTKEKKLYEFDGSAFESGYIKFTEKNNTSFWFDLFPKKELVPFVPYKFLNIYGDNKVVDSKSIKMEVFLNTH</sequence>
<keyword evidence="4" id="KW-0732">Signal</keyword>
<dbReference type="InterPro" id="IPR008992">
    <property type="entry name" value="Enterotoxin"/>
</dbReference>
<organism evidence="9">
    <name type="scientific">Staphylococcus aureus subsp. aureus MN8</name>
    <dbReference type="NCBI Taxonomy" id="548470"/>
    <lineage>
        <taxon>Bacteria</taxon>
        <taxon>Bacillati</taxon>
        <taxon>Bacillota</taxon>
        <taxon>Bacilli</taxon>
        <taxon>Bacillales</taxon>
        <taxon>Staphylococcaceae</taxon>
        <taxon>Staphylococcus</taxon>
    </lineage>
</organism>
<dbReference type="PRINTS" id="PR01898">
    <property type="entry name" value="SAGSUPRFAMLY"/>
</dbReference>
<dbReference type="GO" id="GO:0005576">
    <property type="term" value="C:extracellular region"/>
    <property type="evidence" value="ECO:0007669"/>
    <property type="project" value="InterPro"/>
</dbReference>
<dbReference type="RefSeq" id="WP_000736707.1">
    <property type="nucleotide sequence ID" value="NZ_CM000952.1"/>
</dbReference>
<dbReference type="HOGENOM" id="CLU_093855_0_1_9"/>
<comment type="caution">
    <text evidence="9">The sequence shown here is derived from an EMBL/GenBank/DDBJ whole genome shotgun (WGS) entry which is preliminary data.</text>
</comment>
<keyword evidence="3" id="KW-0800">Toxin</keyword>
<dbReference type="SUPFAM" id="SSF54334">
    <property type="entry name" value="Superantigen toxins, C-terminal domain"/>
    <property type="match status" value="1"/>
</dbReference>
<evidence type="ECO:0000256" key="1">
    <source>
        <dbReference type="ARBA" id="ARBA00008401"/>
    </source>
</evidence>
<keyword evidence="6" id="KW-1015">Disulfide bond</keyword>
<dbReference type="InterPro" id="IPR016091">
    <property type="entry name" value="SuperAg_toxin_C"/>
</dbReference>
<dbReference type="InterPro" id="IPR006173">
    <property type="entry name" value="Staph_tox_OB"/>
</dbReference>
<feature type="domain" description="Staphylococcal/Streptococcal toxin OB-fold" evidence="7">
    <location>
        <begin position="49"/>
        <end position="139"/>
    </location>
</feature>
<dbReference type="PROSITE" id="PS00278">
    <property type="entry name" value="STAPH_STREP_TOXIN_2"/>
    <property type="match status" value="1"/>
</dbReference>
<accession>A0A0E1X6H5</accession>
<dbReference type="Pfam" id="PF02876">
    <property type="entry name" value="Stap_Strp_tox_C"/>
    <property type="match status" value="1"/>
</dbReference>
<keyword evidence="5" id="KW-0260">Enterotoxin</keyword>
<reference evidence="9" key="1">
    <citation type="submission" date="2010-05" db="EMBL/GenBank/DDBJ databases">
        <authorList>
            <person name="Muzny D."/>
            <person name="Qin X."/>
            <person name="Buhay C."/>
            <person name="Dugan-Rocha S."/>
            <person name="Ding Y."/>
            <person name="Chen G."/>
            <person name="Hawes A."/>
            <person name="Holder M."/>
            <person name="Jhangiani S."/>
            <person name="Johnson A."/>
            <person name="Khan Z."/>
            <person name="Li Z."/>
            <person name="Liu W."/>
            <person name="Liu X."/>
            <person name="Perez L."/>
            <person name="Shen H."/>
            <person name="Wang Q."/>
            <person name="Watt J."/>
            <person name="Xi L."/>
            <person name="Xin Y."/>
            <person name="Zhou J."/>
            <person name="Deng J."/>
            <person name="Jiang H."/>
            <person name="Liu Y."/>
            <person name="Qu J."/>
            <person name="Song X.-Z."/>
            <person name="Zhang L."/>
            <person name="Villasana D."/>
            <person name="Johnson A."/>
            <person name="Liu J."/>
            <person name="Liyanage D."/>
            <person name="Lorensuhewa L."/>
            <person name="Robinson T."/>
            <person name="Song A."/>
            <person name="Song B.-B."/>
            <person name="Dinh H."/>
            <person name="Thornton R."/>
            <person name="Coyle M."/>
            <person name="Francisco L."/>
            <person name="Jackson L."/>
            <person name="Javaid M."/>
            <person name="Korchina V."/>
            <person name="Kovar C."/>
            <person name="Mata R."/>
            <person name="Mathew T."/>
            <person name="Ngo R."/>
            <person name="Nguyen L."/>
            <person name="Nguyen N."/>
            <person name="Okwuonu G."/>
            <person name="Ongeri F."/>
            <person name="Pham C."/>
            <person name="Simmons D."/>
            <person name="Wilczek-Boney K."/>
            <person name="Hale W."/>
            <person name="Jakkamsetti A."/>
            <person name="Pham P."/>
            <person name="Ruth R."/>
            <person name="San Lucas F."/>
            <person name="Warren J."/>
            <person name="Zhang J."/>
            <person name="Zhao Z."/>
            <person name="Zhou C."/>
            <person name="Zhu D."/>
            <person name="Lee S."/>
            <person name="Bess C."/>
            <person name="Blankenburg K."/>
            <person name="Forbes L."/>
            <person name="Fu Q."/>
            <person name="Gubbala S."/>
            <person name="Hirani K."/>
            <person name="Jayaseelan J.C."/>
            <person name="Lara F."/>
            <person name="Munidasa M."/>
            <person name="Palculict T."/>
            <person name="Patil S."/>
            <person name="Pu L.-L."/>
            <person name="Saada N."/>
            <person name="Tang L."/>
            <person name="Weissenberger G."/>
            <person name="Zhu Y."/>
            <person name="Hemphill L."/>
            <person name="Shang Y."/>
            <person name="Youmans B."/>
            <person name="Ayvaz T."/>
            <person name="Ross M."/>
            <person name="Santibanez J."/>
            <person name="Aqrawi P."/>
            <person name="Gross S."/>
            <person name="Joshi V."/>
            <person name="Fowler G."/>
            <person name="Nazareth L."/>
            <person name="Reid J."/>
            <person name="Worley K."/>
            <person name="Petrosino J."/>
            <person name="Highlander S."/>
            <person name="Gibbs R."/>
        </authorList>
    </citation>
    <scope>NUCLEOTIDE SEQUENCE [LARGE SCALE GENOMIC DNA]</scope>
    <source>
        <strain evidence="9">MN8</strain>
    </source>
</reference>
<protein>
    <submittedName>
        <fullName evidence="9">Enterotoxin type G</fullName>
    </submittedName>
</protein>
<evidence type="ECO:0000256" key="2">
    <source>
        <dbReference type="ARBA" id="ARBA00022633"/>
    </source>
</evidence>
<feature type="domain" description="Staphylococcal/Streptococcal toxin beta-grasp" evidence="8">
    <location>
        <begin position="151"/>
        <end position="254"/>
    </location>
</feature>
<feature type="disulfide bond" evidence="6">
    <location>
        <begin position="116"/>
        <end position="133"/>
    </location>
</feature>
<dbReference type="InterPro" id="IPR006177">
    <property type="entry name" value="Toxin_bac"/>
</dbReference>
<comment type="similarity">
    <text evidence="1">Belongs to the staphylococcal/streptococcal toxin family.</text>
</comment>
<dbReference type="Gene3D" id="2.40.50.110">
    <property type="match status" value="1"/>
</dbReference>
<evidence type="ECO:0000259" key="8">
    <source>
        <dbReference type="Pfam" id="PF02876"/>
    </source>
</evidence>
<evidence type="ECO:0000256" key="6">
    <source>
        <dbReference type="PIRSR" id="PIRSR613307-50"/>
    </source>
</evidence>
<dbReference type="Gene3D" id="3.10.20.120">
    <property type="match status" value="1"/>
</dbReference>